<sequence>MITEIIVSTCDNMWSDKTNHISTLDTLRFKVKLKAIQMLTIRLFHASCKLSWLGNNYLRIHDDILRYQNTDNSSVYQPGENEPRRIKGKVFKKDPFGDMRIAIFQYKLIHHLSTSDQ</sequence>
<comment type="caution">
    <text evidence="1">The sequence shown here is derived from an EMBL/GenBank/DDBJ whole genome shotgun (WGS) entry which is preliminary data.</text>
</comment>
<proteinExistence type="predicted"/>
<gene>
    <name evidence="1" type="ORF">RF11_01308</name>
</gene>
<organism evidence="1 2">
    <name type="scientific">Thelohanellus kitauei</name>
    <name type="common">Myxosporean</name>
    <dbReference type="NCBI Taxonomy" id="669202"/>
    <lineage>
        <taxon>Eukaryota</taxon>
        <taxon>Metazoa</taxon>
        <taxon>Cnidaria</taxon>
        <taxon>Myxozoa</taxon>
        <taxon>Myxosporea</taxon>
        <taxon>Bivalvulida</taxon>
        <taxon>Platysporina</taxon>
        <taxon>Myxobolidae</taxon>
        <taxon>Thelohanellus</taxon>
    </lineage>
</organism>
<evidence type="ECO:0000313" key="2">
    <source>
        <dbReference type="Proteomes" id="UP000031668"/>
    </source>
</evidence>
<dbReference type="EMBL" id="JWZT01003645">
    <property type="protein sequence ID" value="KII65998.1"/>
    <property type="molecule type" value="Genomic_DNA"/>
</dbReference>
<reference evidence="1 2" key="1">
    <citation type="journal article" date="2014" name="Genome Biol. Evol.">
        <title>The genome of the myxosporean Thelohanellus kitauei shows adaptations to nutrient acquisition within its fish host.</title>
        <authorList>
            <person name="Yang Y."/>
            <person name="Xiong J."/>
            <person name="Zhou Z."/>
            <person name="Huo F."/>
            <person name="Miao W."/>
            <person name="Ran C."/>
            <person name="Liu Y."/>
            <person name="Zhang J."/>
            <person name="Feng J."/>
            <person name="Wang M."/>
            <person name="Wang M."/>
            <person name="Wang L."/>
            <person name="Yao B."/>
        </authorList>
    </citation>
    <scope>NUCLEOTIDE SEQUENCE [LARGE SCALE GENOMIC DNA]</scope>
    <source>
        <strain evidence="1">Wuqing</strain>
    </source>
</reference>
<protein>
    <submittedName>
        <fullName evidence="1">Uncharacterized protein</fullName>
    </submittedName>
</protein>
<keyword evidence="2" id="KW-1185">Reference proteome</keyword>
<accession>A0A0C2JA27</accession>
<evidence type="ECO:0000313" key="1">
    <source>
        <dbReference type="EMBL" id="KII65998.1"/>
    </source>
</evidence>
<dbReference type="AlphaFoldDB" id="A0A0C2JA27"/>
<dbReference type="Proteomes" id="UP000031668">
    <property type="component" value="Unassembled WGS sequence"/>
</dbReference>
<name>A0A0C2JA27_THEKT</name>